<proteinExistence type="predicted"/>
<dbReference type="InterPro" id="IPR010736">
    <property type="entry name" value="SHIPPO-rpt"/>
</dbReference>
<evidence type="ECO:0000313" key="1">
    <source>
        <dbReference type="EMBL" id="OMJ91647.1"/>
    </source>
</evidence>
<dbReference type="InterPro" id="IPR051291">
    <property type="entry name" value="CIMAP"/>
</dbReference>
<dbReference type="AlphaFoldDB" id="A0A1R2CRN1"/>
<dbReference type="Pfam" id="PF07004">
    <property type="entry name" value="SHIPPO-rpt"/>
    <property type="match status" value="4"/>
</dbReference>
<evidence type="ECO:0000313" key="2">
    <source>
        <dbReference type="Proteomes" id="UP000187209"/>
    </source>
</evidence>
<dbReference type="PANTHER" id="PTHR21580">
    <property type="entry name" value="SHIPPO-1-RELATED"/>
    <property type="match status" value="1"/>
</dbReference>
<sequence length="286" mass="31962">MLVSTSEQISKSQTNNSLSKAQYSFNKAERFPVIQPHENQNICYNVPSALDKRAAGIGYGTKYDFTKEKLNTLDPTKYSSQINLDVIRPRSTAYSFGLSRESCQKRYVEGHFLADPSVPGPGTYTIHSRIGSEGAKFSFRPKTTTLGNFYIDSMFKSSKVPGPGTYKAQTERSPGKTILSTYKSSPTTVFSHPSFVRFSVSKDKALPGPGSYHVEEEFLKSGYNLSQFKYQGARKFPISARETMEKKDMETPGPGSYRLPSEFGYYESTKKKTLSMPSIKVGKKKN</sequence>
<reference evidence="1 2" key="1">
    <citation type="submission" date="2016-11" db="EMBL/GenBank/DDBJ databases">
        <title>The macronuclear genome of Stentor coeruleus: a giant cell with tiny introns.</title>
        <authorList>
            <person name="Slabodnick M."/>
            <person name="Ruby J.G."/>
            <person name="Reiff S.B."/>
            <person name="Swart E.C."/>
            <person name="Gosai S."/>
            <person name="Prabakaran S."/>
            <person name="Witkowska E."/>
            <person name="Larue G.E."/>
            <person name="Fisher S."/>
            <person name="Freeman R.M."/>
            <person name="Gunawardena J."/>
            <person name="Chu W."/>
            <person name="Stover N.A."/>
            <person name="Gregory B.D."/>
            <person name="Nowacki M."/>
            <person name="Derisi J."/>
            <person name="Roy S.W."/>
            <person name="Marshall W.F."/>
            <person name="Sood P."/>
        </authorList>
    </citation>
    <scope>NUCLEOTIDE SEQUENCE [LARGE SCALE GENOMIC DNA]</scope>
    <source>
        <strain evidence="1">WM001</strain>
    </source>
</reference>
<organism evidence="1 2">
    <name type="scientific">Stentor coeruleus</name>
    <dbReference type="NCBI Taxonomy" id="5963"/>
    <lineage>
        <taxon>Eukaryota</taxon>
        <taxon>Sar</taxon>
        <taxon>Alveolata</taxon>
        <taxon>Ciliophora</taxon>
        <taxon>Postciliodesmatophora</taxon>
        <taxon>Heterotrichea</taxon>
        <taxon>Heterotrichida</taxon>
        <taxon>Stentoridae</taxon>
        <taxon>Stentor</taxon>
    </lineage>
</organism>
<comment type="caution">
    <text evidence="1">The sequence shown here is derived from an EMBL/GenBank/DDBJ whole genome shotgun (WGS) entry which is preliminary data.</text>
</comment>
<dbReference type="OrthoDB" id="308476at2759"/>
<dbReference type="Proteomes" id="UP000187209">
    <property type="component" value="Unassembled WGS sequence"/>
</dbReference>
<accession>A0A1R2CRN1</accession>
<name>A0A1R2CRN1_9CILI</name>
<dbReference type="EMBL" id="MPUH01000077">
    <property type="protein sequence ID" value="OMJ91647.1"/>
    <property type="molecule type" value="Genomic_DNA"/>
</dbReference>
<protein>
    <recommendedName>
        <fullName evidence="3">Sperm-tail PG-rich repeat-containing protein 2</fullName>
    </recommendedName>
</protein>
<gene>
    <name evidence="1" type="ORF">SteCoe_5802</name>
</gene>
<evidence type="ECO:0008006" key="3">
    <source>
        <dbReference type="Google" id="ProtNLM"/>
    </source>
</evidence>
<keyword evidence="2" id="KW-1185">Reference proteome</keyword>